<evidence type="ECO:0000313" key="4">
    <source>
        <dbReference type="EMBL" id="RAO37599.1"/>
    </source>
</evidence>
<evidence type="ECO:0000313" key="6">
    <source>
        <dbReference type="Proteomes" id="UP000249419"/>
    </source>
</evidence>
<dbReference type="EMBL" id="PXXW01000027">
    <property type="protein sequence ID" value="RAN97443.1"/>
    <property type="molecule type" value="Genomic_DNA"/>
</dbReference>
<keyword evidence="2" id="KW-0812">Transmembrane</keyword>
<dbReference type="Gene3D" id="3.40.50.300">
    <property type="entry name" value="P-loop containing nucleotide triphosphate hydrolases"/>
    <property type="match status" value="1"/>
</dbReference>
<dbReference type="EMBL" id="PYAG01000005">
    <property type="protein sequence ID" value="RAO37599.1"/>
    <property type="molecule type" value="Genomic_DNA"/>
</dbReference>
<feature type="transmembrane region" description="Helical" evidence="2">
    <location>
        <begin position="662"/>
        <end position="680"/>
    </location>
</feature>
<reference evidence="4 6" key="1">
    <citation type="submission" date="2018-03" db="EMBL/GenBank/DDBJ databases">
        <title>Defining the species Micromonospora saelicesensis and Micromonospora noduli under the framework of genomics.</title>
        <authorList>
            <person name="Riesco R."/>
            <person name="Trujillo M.E."/>
        </authorList>
    </citation>
    <scope>NUCLEOTIDE SEQUENCE [LARGE SCALE GENOMIC DNA]</scope>
    <source>
        <strain evidence="4 6">PSN13</strain>
    </source>
</reference>
<dbReference type="Proteomes" id="UP000249334">
    <property type="component" value="Unassembled WGS sequence"/>
</dbReference>
<keyword evidence="5" id="KW-1185">Reference proteome</keyword>
<gene>
    <name evidence="3" type="ORF">GAR05_03563</name>
    <name evidence="4" type="ORF">PSN13_01594</name>
</gene>
<proteinExistence type="predicted"/>
<comment type="caution">
    <text evidence="4">The sequence shown here is derived from an EMBL/GenBank/DDBJ whole genome shotgun (WGS) entry which is preliminary data.</text>
</comment>
<keyword evidence="2" id="KW-0472">Membrane</keyword>
<accession>A0A328NVU6</accession>
<evidence type="ECO:0000313" key="5">
    <source>
        <dbReference type="Proteomes" id="UP000249334"/>
    </source>
</evidence>
<dbReference type="InterPro" id="IPR027417">
    <property type="entry name" value="P-loop_NTPase"/>
</dbReference>
<sequence length="996" mass="110776">MSAELPRLNPFPAQATTAIEEGPFAESYQRWAGTTPTLDLQQVRRLSLLASRFRRSHELGGVSSGQVAYVYGAHGAGKTHAIRVAVGQIATHSGNAKVLPLYVKLDGPNFVQAYRRLMAQLSLSDLTELALRFLGSLSAVADPSPGTAAIQDDLRRDPAVLLQMFDDHLLERGLLLEAQAERMRDVVRDEKNFQRALTYLLEPDLKDAAYDWLLGRQVSGPELRRVGISRQLDTPDQCRYGLQLLTLVCERAGRPLVLILDQAEKLLLDAEEQVVPEGAGLLHSLVEAIPDLRGMLIVASNDRAWEMLPQDLRQRFGANEIACSTLQPDEARDLIGRYVVASLGTQMSPSYRAPWPFSDDAMRKLLRNSGGIPRSLLQLAFQSFDALDADAKEIEASDVPDDLTVLDREGVDRAIRRVLRRIGPITRDPELGFHYTVDTRHGERLLIRLSEAMFYTDETERAEEDVAVRLTMPPIRTDRTGGPSVSAGIQPRHVLIVIGYASTEVLHLLRDVYDEVLVYRDGESLARALAALIGGVQQHGTRRDEPVDFPRLYGELADLGLDRSRDAGALRRSIHGANRRQADSQIERRFDELALRWPDERRRLVDRIEAVRARREREELSEIHEVYVTHRRHDWFVGSLTLLLTTAAVILALAVSEALPNNLLYLVAAFALALTLLVLVQGSRSGAIRADAPASRAELDRIGANRVRNRGPALIRAPLQLLRWLLQDPFWSDLESADPYRRYGFVLTSAHRRYGFVLTRPRKVNRRMLRSALVVERVAVVRRAVMNALGQLTEQSQPSSEGAKAESSSLSVGSHGFTAAEAADVELPYQIQHQRIDVWANIARRPPAQRLLIALANLDRPWVGRPEQRADENETTPSVGGPGQAAYPGVVGQVDRNVRGETDPAILFVLDVARGRGAAGELYETGLTQHPDLLLDALAEASEGSVRQASHLLSPFRPQGLGWHDQLLLTSEIERLYLFVEQLLFFRDGGVDRGTA</sequence>
<feature type="transmembrane region" description="Helical" evidence="2">
    <location>
        <begin position="635"/>
        <end position="656"/>
    </location>
</feature>
<reference evidence="3 5" key="2">
    <citation type="submission" date="2018-03" db="EMBL/GenBank/DDBJ databases">
        <title>Genomic framework for the identification of Micromonospora saelicesensis and Micromonospora noduli.</title>
        <authorList>
            <person name="Riesco R."/>
            <person name="Trujillo M.E."/>
        </authorList>
    </citation>
    <scope>NUCLEOTIDE SEQUENCE [LARGE SCALE GENOMIC DNA]</scope>
    <source>
        <strain evidence="3 5">GAR05</strain>
    </source>
</reference>
<dbReference type="SUPFAM" id="SSF52540">
    <property type="entry name" value="P-loop containing nucleoside triphosphate hydrolases"/>
    <property type="match status" value="1"/>
</dbReference>
<evidence type="ECO:0000256" key="1">
    <source>
        <dbReference type="SAM" id="MobiDB-lite"/>
    </source>
</evidence>
<evidence type="ECO:0000256" key="2">
    <source>
        <dbReference type="SAM" id="Phobius"/>
    </source>
</evidence>
<name>A0A328NVU6_9ACTN</name>
<keyword evidence="2" id="KW-1133">Transmembrane helix</keyword>
<dbReference type="RefSeq" id="WP_146755486.1">
    <property type="nucleotide sequence ID" value="NZ_PXXW01000027.1"/>
</dbReference>
<evidence type="ECO:0000313" key="3">
    <source>
        <dbReference type="EMBL" id="RAN97443.1"/>
    </source>
</evidence>
<dbReference type="AlphaFoldDB" id="A0A328NVU6"/>
<organism evidence="4 6">
    <name type="scientific">Micromonospora saelicesensis</name>
    <dbReference type="NCBI Taxonomy" id="285676"/>
    <lineage>
        <taxon>Bacteria</taxon>
        <taxon>Bacillati</taxon>
        <taxon>Actinomycetota</taxon>
        <taxon>Actinomycetes</taxon>
        <taxon>Micromonosporales</taxon>
        <taxon>Micromonosporaceae</taxon>
        <taxon>Micromonospora</taxon>
    </lineage>
</organism>
<protein>
    <submittedName>
        <fullName evidence="4">Uncharacterized protein</fullName>
    </submittedName>
</protein>
<feature type="region of interest" description="Disordered" evidence="1">
    <location>
        <begin position="868"/>
        <end position="887"/>
    </location>
</feature>
<dbReference type="Proteomes" id="UP000249419">
    <property type="component" value="Unassembled WGS sequence"/>
</dbReference>